<proteinExistence type="inferred from homology"/>
<evidence type="ECO:0000256" key="3">
    <source>
        <dbReference type="ARBA" id="ARBA00022670"/>
    </source>
</evidence>
<organism evidence="7 8">
    <name type="scientific">Geomonas paludis</name>
    <dbReference type="NCBI Taxonomy" id="2740185"/>
    <lineage>
        <taxon>Bacteria</taxon>
        <taxon>Pseudomonadati</taxon>
        <taxon>Thermodesulfobacteriota</taxon>
        <taxon>Desulfuromonadia</taxon>
        <taxon>Geobacterales</taxon>
        <taxon>Geobacteraceae</taxon>
        <taxon>Geomonas</taxon>
    </lineage>
</organism>
<dbReference type="SUPFAM" id="SSF51306">
    <property type="entry name" value="LexA/Signal peptidase"/>
    <property type="match status" value="1"/>
</dbReference>
<dbReference type="Pfam" id="PF10502">
    <property type="entry name" value="Peptidase_S26"/>
    <property type="match status" value="1"/>
</dbReference>
<accession>A0ABY4LD29</accession>
<dbReference type="CDD" id="cd06530">
    <property type="entry name" value="S26_SPase_I"/>
    <property type="match status" value="1"/>
</dbReference>
<keyword evidence="3 5" id="KW-0645">Protease</keyword>
<comment type="similarity">
    <text evidence="1 5">Belongs to the peptidase S26 family.</text>
</comment>
<protein>
    <recommendedName>
        <fullName evidence="2 5">Signal peptidase I</fullName>
        <ecNumber evidence="5">3.4.21.89</ecNumber>
    </recommendedName>
</protein>
<gene>
    <name evidence="7" type="primary">lepB</name>
    <name evidence="7" type="ORF">M1B72_21060</name>
</gene>
<dbReference type="PANTHER" id="PTHR43390">
    <property type="entry name" value="SIGNAL PEPTIDASE I"/>
    <property type="match status" value="1"/>
</dbReference>
<dbReference type="NCBIfam" id="TIGR02227">
    <property type="entry name" value="sigpep_I_bact"/>
    <property type="match status" value="1"/>
</dbReference>
<evidence type="ECO:0000313" key="8">
    <source>
        <dbReference type="Proteomes" id="UP000831485"/>
    </source>
</evidence>
<keyword evidence="5" id="KW-0812">Transmembrane</keyword>
<comment type="catalytic activity">
    <reaction evidence="5">
        <text>Cleavage of hydrophobic, N-terminal signal or leader sequences from secreted and periplasmic proteins.</text>
        <dbReference type="EC" id="3.4.21.89"/>
    </reaction>
</comment>
<keyword evidence="5" id="KW-0472">Membrane</keyword>
<dbReference type="RefSeq" id="WP_248646801.1">
    <property type="nucleotide sequence ID" value="NZ_CP096574.1"/>
</dbReference>
<dbReference type="GO" id="GO:0009003">
    <property type="term" value="F:signal peptidase activity"/>
    <property type="evidence" value="ECO:0007669"/>
    <property type="project" value="UniProtKB-EC"/>
</dbReference>
<feature type="transmembrane region" description="Helical" evidence="5">
    <location>
        <begin position="31"/>
        <end position="47"/>
    </location>
</feature>
<keyword evidence="8" id="KW-1185">Reference proteome</keyword>
<evidence type="ECO:0000256" key="5">
    <source>
        <dbReference type="RuleBase" id="RU362042"/>
    </source>
</evidence>
<dbReference type="EMBL" id="CP096574">
    <property type="protein sequence ID" value="UPU35900.1"/>
    <property type="molecule type" value="Genomic_DNA"/>
</dbReference>
<comment type="subcellular location">
    <subcellularLocation>
        <location evidence="5">Membrane</location>
        <topology evidence="5">Single-pass type II membrane protein</topology>
    </subcellularLocation>
</comment>
<reference evidence="7" key="1">
    <citation type="submission" date="2022-04" db="EMBL/GenBank/DDBJ databases">
        <authorList>
            <person name="Liu G."/>
        </authorList>
    </citation>
    <scope>NUCLEOTIDE SEQUENCE</scope>
    <source>
        <strain evidence="7">RG22</strain>
    </source>
</reference>
<feature type="transmembrane region" description="Helical" evidence="5">
    <location>
        <begin position="54"/>
        <end position="75"/>
    </location>
</feature>
<dbReference type="Proteomes" id="UP000831485">
    <property type="component" value="Chromosome"/>
</dbReference>
<evidence type="ECO:0000256" key="2">
    <source>
        <dbReference type="ARBA" id="ARBA00019232"/>
    </source>
</evidence>
<dbReference type="InterPro" id="IPR019533">
    <property type="entry name" value="Peptidase_S26"/>
</dbReference>
<dbReference type="PRINTS" id="PR00727">
    <property type="entry name" value="LEADERPTASE"/>
</dbReference>
<keyword evidence="4 5" id="KW-0378">Hydrolase</keyword>
<evidence type="ECO:0000313" key="7">
    <source>
        <dbReference type="EMBL" id="UPU35900.1"/>
    </source>
</evidence>
<dbReference type="PROSITE" id="PS00501">
    <property type="entry name" value="SPASE_I_1"/>
    <property type="match status" value="1"/>
</dbReference>
<evidence type="ECO:0000259" key="6">
    <source>
        <dbReference type="Pfam" id="PF10502"/>
    </source>
</evidence>
<keyword evidence="5" id="KW-1133">Transmembrane helix</keyword>
<evidence type="ECO:0000256" key="4">
    <source>
        <dbReference type="ARBA" id="ARBA00022801"/>
    </source>
</evidence>
<sequence length="291" mass="33643">MNKPRKWWVAGLWNLLHPGIGQVYNGQARKGMIFLFLTNILLPFLFLKSLTLYLNSLSLAVLVAVVFAALAYYFVAVTDAVRVARKLESEYQPKKYNKWYVYVGIVVAAAVVSVILPSLDLDRETIRSKYMQAYKLPSGSMEPTLLIGDHILVDQRQTARNPNRGDIIIFKYPEDETKDFVKRVEGIGGDIVEVRKKSLFINNKPVVENQVVHLEKDIIEKNQNPRDHFGPVTVPKDSYFVMGDNRDRAYDSRFWGFVDKSKVKGTVRQIYWSWDRKKSNVRWDRLGRKVL</sequence>
<dbReference type="InterPro" id="IPR036286">
    <property type="entry name" value="LexA/Signal_pep-like_sf"/>
</dbReference>
<feature type="domain" description="Peptidase S26" evidence="6">
    <location>
        <begin position="125"/>
        <end position="272"/>
    </location>
</feature>
<dbReference type="InterPro" id="IPR000223">
    <property type="entry name" value="Pept_S26A_signal_pept_1"/>
</dbReference>
<feature type="transmembrane region" description="Helical" evidence="5">
    <location>
        <begin position="99"/>
        <end position="119"/>
    </location>
</feature>
<evidence type="ECO:0000256" key="1">
    <source>
        <dbReference type="ARBA" id="ARBA00009370"/>
    </source>
</evidence>
<comment type="caution">
    <text evidence="5">Lacks conserved residue(s) required for the propagation of feature annotation.</text>
</comment>
<dbReference type="Gene3D" id="2.10.109.10">
    <property type="entry name" value="Umud Fragment, subunit A"/>
    <property type="match status" value="1"/>
</dbReference>
<dbReference type="EC" id="3.4.21.89" evidence="5"/>
<name>A0ABY4LD29_9BACT</name>
<dbReference type="PANTHER" id="PTHR43390:SF1">
    <property type="entry name" value="CHLOROPLAST PROCESSING PEPTIDASE"/>
    <property type="match status" value="1"/>
</dbReference>
<dbReference type="InterPro" id="IPR019756">
    <property type="entry name" value="Pept_S26A_signal_pept_1_Ser-AS"/>
</dbReference>